<dbReference type="EMBL" id="CP036200">
    <property type="protein sequence ID" value="QBF83657.1"/>
    <property type="molecule type" value="Genomic_DNA"/>
</dbReference>
<feature type="domain" description="Gfo/Idh/MocA-like oxidoreductase N-terminal" evidence="4">
    <location>
        <begin position="4"/>
        <end position="122"/>
    </location>
</feature>
<dbReference type="SUPFAM" id="SSF55347">
    <property type="entry name" value="Glyceraldehyde-3-phosphate dehydrogenase-like, C-terminal domain"/>
    <property type="match status" value="1"/>
</dbReference>
<evidence type="ECO:0000256" key="3">
    <source>
        <dbReference type="ARBA" id="ARBA00023002"/>
    </source>
</evidence>
<feature type="domain" description="GFO/IDH/MocA-like oxidoreductase" evidence="5">
    <location>
        <begin position="131"/>
        <end position="246"/>
    </location>
</feature>
<evidence type="ECO:0000256" key="2">
    <source>
        <dbReference type="ARBA" id="ARBA00022729"/>
    </source>
</evidence>
<dbReference type="InterPro" id="IPR036291">
    <property type="entry name" value="NAD(P)-bd_dom_sf"/>
</dbReference>
<keyword evidence="2" id="KW-0732">Signal</keyword>
<dbReference type="Pfam" id="PF22725">
    <property type="entry name" value="GFO_IDH_MocA_C3"/>
    <property type="match status" value="1"/>
</dbReference>
<evidence type="ECO:0000313" key="7">
    <source>
        <dbReference type="Proteomes" id="UP000291106"/>
    </source>
</evidence>
<evidence type="ECO:0000256" key="1">
    <source>
        <dbReference type="ARBA" id="ARBA00010928"/>
    </source>
</evidence>
<comment type="similarity">
    <text evidence="1">Belongs to the Gfo/Idh/MocA family.</text>
</comment>
<evidence type="ECO:0000313" key="6">
    <source>
        <dbReference type="EMBL" id="QBF83657.1"/>
    </source>
</evidence>
<dbReference type="Pfam" id="PF01408">
    <property type="entry name" value="GFO_IDH_MocA"/>
    <property type="match status" value="1"/>
</dbReference>
<dbReference type="AlphaFoldDB" id="A0A411PJA1"/>
<organism evidence="6 7">
    <name type="scientific">Shewanella maritima</name>
    <dbReference type="NCBI Taxonomy" id="2520507"/>
    <lineage>
        <taxon>Bacteria</taxon>
        <taxon>Pseudomonadati</taxon>
        <taxon>Pseudomonadota</taxon>
        <taxon>Gammaproteobacteria</taxon>
        <taxon>Alteromonadales</taxon>
        <taxon>Shewanellaceae</taxon>
        <taxon>Shewanella</taxon>
    </lineage>
</organism>
<dbReference type="Gene3D" id="3.40.50.720">
    <property type="entry name" value="NAD(P)-binding Rossmann-like Domain"/>
    <property type="match status" value="1"/>
</dbReference>
<gene>
    <name evidence="6" type="ORF">EXU30_13835</name>
</gene>
<dbReference type="InterPro" id="IPR055170">
    <property type="entry name" value="GFO_IDH_MocA-like_dom"/>
</dbReference>
<dbReference type="Gene3D" id="3.30.360.10">
    <property type="entry name" value="Dihydrodipicolinate Reductase, domain 2"/>
    <property type="match status" value="1"/>
</dbReference>
<dbReference type="PANTHER" id="PTHR22604">
    <property type="entry name" value="OXIDOREDUCTASES"/>
    <property type="match status" value="1"/>
</dbReference>
<dbReference type="InterPro" id="IPR050984">
    <property type="entry name" value="Gfo/Idh/MocA_domain"/>
</dbReference>
<dbReference type="InterPro" id="IPR000683">
    <property type="entry name" value="Gfo/Idh/MocA-like_OxRdtase_N"/>
</dbReference>
<dbReference type="OrthoDB" id="9774191at2"/>
<dbReference type="RefSeq" id="WP_130600989.1">
    <property type="nucleotide sequence ID" value="NZ_CP036200.1"/>
</dbReference>
<dbReference type="GO" id="GO:0000166">
    <property type="term" value="F:nucleotide binding"/>
    <property type="evidence" value="ECO:0007669"/>
    <property type="project" value="InterPro"/>
</dbReference>
<evidence type="ECO:0000259" key="5">
    <source>
        <dbReference type="Pfam" id="PF22725"/>
    </source>
</evidence>
<dbReference type="GO" id="GO:0016491">
    <property type="term" value="F:oxidoreductase activity"/>
    <property type="evidence" value="ECO:0007669"/>
    <property type="project" value="UniProtKB-KW"/>
</dbReference>
<evidence type="ECO:0000259" key="4">
    <source>
        <dbReference type="Pfam" id="PF01408"/>
    </source>
</evidence>
<name>A0A411PJA1_9GAMM</name>
<sequence>MKQLNWGIIGAGRIAQQFAADIALVDNAHLYAIAARELSRAQAFADDYQAEQAYGSYEQLLDDPKLDAVYIATPHNLHFEQAKAAILGGKSVLCEKPFTVSPLEAQTLFELAQREQVYLMEGMWTYFLPAIQKAKAWVEQGRIGKLRHIKADFGYPIEYHPRRREYDVNLAGGALFEMGIYPIALTHLFCKQAPQSLQVDSTLAQNGVEDDVCSLQRFGDVKATLGTSFKCRLGNKAYLIGEQGYIVIPDFFRASECALYQIDECLEEFSEPHQGHGFEYEIAAVTDEIQQGKLTCAVVTPEDTVAFQQRIAEMRALCLC</sequence>
<accession>A0A411PJA1</accession>
<dbReference type="PANTHER" id="PTHR22604:SF105">
    <property type="entry name" value="TRANS-1,2-DIHYDROBENZENE-1,2-DIOL DEHYDROGENASE"/>
    <property type="match status" value="1"/>
</dbReference>
<keyword evidence="7" id="KW-1185">Reference proteome</keyword>
<keyword evidence="3" id="KW-0560">Oxidoreductase</keyword>
<dbReference type="Proteomes" id="UP000291106">
    <property type="component" value="Chromosome"/>
</dbReference>
<proteinExistence type="inferred from homology"/>
<reference evidence="6 7" key="1">
    <citation type="submission" date="2019-02" db="EMBL/GenBank/DDBJ databases">
        <title>Shewanella sp. D4-2 isolated from Dokdo Island.</title>
        <authorList>
            <person name="Baek K."/>
        </authorList>
    </citation>
    <scope>NUCLEOTIDE SEQUENCE [LARGE SCALE GENOMIC DNA]</scope>
    <source>
        <strain evidence="6 7">D4-2</strain>
    </source>
</reference>
<dbReference type="SUPFAM" id="SSF51735">
    <property type="entry name" value="NAD(P)-binding Rossmann-fold domains"/>
    <property type="match status" value="1"/>
</dbReference>
<dbReference type="KEGG" id="smai:EXU30_13835"/>
<protein>
    <submittedName>
        <fullName evidence="6">Gfo/Idh/MocA family oxidoreductase</fullName>
    </submittedName>
</protein>